<dbReference type="AlphaFoldDB" id="A0A0B1RBJ2"/>
<keyword evidence="2" id="KW-0472">Membrane</keyword>
<evidence type="ECO:0000313" key="3">
    <source>
        <dbReference type="EMBL" id="KHJ68470.1"/>
    </source>
</evidence>
<proteinExistence type="predicted"/>
<dbReference type="RefSeq" id="WP_039330324.1">
    <property type="nucleotide sequence ID" value="NZ_JTJJ01000031.1"/>
</dbReference>
<dbReference type="PANTHER" id="PTHR34219:SF1">
    <property type="entry name" value="PEPSY DOMAIN-CONTAINING PROTEIN"/>
    <property type="match status" value="1"/>
</dbReference>
<protein>
    <submittedName>
        <fullName evidence="3">Membrane protein</fullName>
    </submittedName>
</protein>
<comment type="caution">
    <text evidence="3">The sequence shown here is derived from an EMBL/GenBank/DDBJ whole genome shotgun (WGS) entry which is preliminary data.</text>
</comment>
<feature type="transmembrane region" description="Helical" evidence="2">
    <location>
        <begin position="444"/>
        <end position="467"/>
    </location>
</feature>
<keyword evidence="2" id="KW-0812">Transmembrane</keyword>
<evidence type="ECO:0000256" key="2">
    <source>
        <dbReference type="SAM" id="Phobius"/>
    </source>
</evidence>
<dbReference type="Pfam" id="PF03929">
    <property type="entry name" value="PepSY_TM"/>
    <property type="match status" value="1"/>
</dbReference>
<feature type="transmembrane region" description="Helical" evidence="2">
    <location>
        <begin position="20"/>
        <end position="44"/>
    </location>
</feature>
<dbReference type="Pfam" id="PF10749">
    <property type="entry name" value="DUF2534"/>
    <property type="match status" value="1"/>
</dbReference>
<accession>A0A0B1RBJ2</accession>
<sequence>MSAAHSAAPRGAVLNLLRRLHFYIGLFVAPFIFVAALSGTLYVLTPQLENLIYADALTAQPQGSAQPLSAQISAARAWAGEKQHIYAVRPAPGATDTTRVQFSDASLGASQSRAVFIDPYSLKVKGDMTVYGTSGVLPLRTTLDLLHSSLLLGDFGRNYSELAASWLWVAALGGVLLWLGTRPKRKLKTARTGFAFSRHWHITLGFTLLLGLVFFSATGLTWSQWAGGNIDRWRTELNWLTPQVNTALSSDAPAAPADPHADHHSMPGMPDMDMPDMSMPMSAMTKPVAAPAKPMPNNLPDADWDRVLNAARQDGLHATKLELRQPKSADKAWTVSEIDRSWPTQVDAVSVNPQSFAIVDHVYFDRFPLVAKLTRWGVDAHMGVLFGLPNQLLLAFFGLGLCSMIVLGYRMWWIRRPKLVEANPAQTLTETWLAIPHYSKATCLIVALALGYALPVMGVSLLAFLLVDIMRWRKQQRVPMTEAEILASQQSPLGIIRARFKVKRKEMRYFLRGVCILAIIVVSVMSNAIIGGVIDQYGIPFSHWSLTMYITQGFMIALYSSVFTALMSIPLWYFFLGENDPRG</sequence>
<dbReference type="InterPro" id="IPR019685">
    <property type="entry name" value="DUF2534"/>
</dbReference>
<organism evidence="3 4">
    <name type="scientific">Pantoea rodasii</name>
    <dbReference type="NCBI Taxonomy" id="1076549"/>
    <lineage>
        <taxon>Bacteria</taxon>
        <taxon>Pseudomonadati</taxon>
        <taxon>Pseudomonadota</taxon>
        <taxon>Gammaproteobacteria</taxon>
        <taxon>Enterobacterales</taxon>
        <taxon>Erwiniaceae</taxon>
        <taxon>Pantoea</taxon>
    </lineage>
</organism>
<feature type="transmembrane region" description="Helical" evidence="2">
    <location>
        <begin position="392"/>
        <end position="412"/>
    </location>
</feature>
<dbReference type="PANTHER" id="PTHR34219">
    <property type="entry name" value="IRON-REGULATED INNER MEMBRANE PROTEIN-RELATED"/>
    <property type="match status" value="1"/>
</dbReference>
<dbReference type="InterPro" id="IPR005625">
    <property type="entry name" value="PepSY-ass_TM"/>
</dbReference>
<gene>
    <name evidence="3" type="ORF">QU24_09200</name>
</gene>
<evidence type="ECO:0000313" key="4">
    <source>
        <dbReference type="Proteomes" id="UP000030853"/>
    </source>
</evidence>
<keyword evidence="2" id="KW-1133">Transmembrane helix</keyword>
<dbReference type="Proteomes" id="UP000030853">
    <property type="component" value="Unassembled WGS sequence"/>
</dbReference>
<feature type="transmembrane region" description="Helical" evidence="2">
    <location>
        <begin position="509"/>
        <end position="534"/>
    </location>
</feature>
<dbReference type="EMBL" id="JTJJ01000031">
    <property type="protein sequence ID" value="KHJ68470.1"/>
    <property type="molecule type" value="Genomic_DNA"/>
</dbReference>
<feature type="transmembrane region" description="Helical" evidence="2">
    <location>
        <begin position="200"/>
        <end position="222"/>
    </location>
</feature>
<feature type="transmembrane region" description="Helical" evidence="2">
    <location>
        <begin position="554"/>
        <end position="576"/>
    </location>
</feature>
<feature type="region of interest" description="Disordered" evidence="1">
    <location>
        <begin position="249"/>
        <end position="274"/>
    </location>
</feature>
<evidence type="ECO:0000256" key="1">
    <source>
        <dbReference type="SAM" id="MobiDB-lite"/>
    </source>
</evidence>
<feature type="transmembrane region" description="Helical" evidence="2">
    <location>
        <begin position="162"/>
        <end position="180"/>
    </location>
</feature>
<feature type="compositionally biased region" description="Low complexity" evidence="1">
    <location>
        <begin position="249"/>
        <end position="258"/>
    </location>
</feature>
<name>A0A0B1RBJ2_9GAMM</name>
<reference evidence="3 4" key="1">
    <citation type="submission" date="2014-11" db="EMBL/GenBank/DDBJ databases">
        <title>Genome sequencing of Pantoea rodasii ND03.</title>
        <authorList>
            <person name="Muhamad Yunos N.Y."/>
            <person name="Chan K.-G."/>
        </authorList>
    </citation>
    <scope>NUCLEOTIDE SEQUENCE [LARGE SCALE GENOMIC DNA]</scope>
    <source>
        <strain evidence="3 4">ND03</strain>
    </source>
</reference>